<evidence type="ECO:0000313" key="3">
    <source>
        <dbReference type="EMBL" id="CAB4199174.1"/>
    </source>
</evidence>
<dbReference type="EMBL" id="LR797391">
    <property type="protein sequence ID" value="CAB4213056.1"/>
    <property type="molecule type" value="Genomic_DNA"/>
</dbReference>
<protein>
    <submittedName>
        <fullName evidence="4">Helix-turn-helix domain containing protein</fullName>
    </submittedName>
</protein>
<dbReference type="Pfam" id="PF12728">
    <property type="entry name" value="HTH_17"/>
    <property type="match status" value="1"/>
</dbReference>
<proteinExistence type="predicted"/>
<dbReference type="EMBL" id="LR798380">
    <property type="protein sequence ID" value="CAB5227923.1"/>
    <property type="molecule type" value="Genomic_DNA"/>
</dbReference>
<organism evidence="4">
    <name type="scientific">uncultured Caudovirales phage</name>
    <dbReference type="NCBI Taxonomy" id="2100421"/>
    <lineage>
        <taxon>Viruses</taxon>
        <taxon>Duplodnaviria</taxon>
        <taxon>Heunggongvirae</taxon>
        <taxon>Uroviricota</taxon>
        <taxon>Caudoviricetes</taxon>
        <taxon>Peduoviridae</taxon>
        <taxon>Maltschvirus</taxon>
        <taxon>Maltschvirus maltsch</taxon>
    </lineage>
</organism>
<dbReference type="EMBL" id="LR796948">
    <property type="protein sequence ID" value="CAB4177410.1"/>
    <property type="molecule type" value="Genomic_DNA"/>
</dbReference>
<gene>
    <name evidence="3" type="ORF">UFOVP1331_25</name>
    <name evidence="4" type="ORF">UFOVP1442_50</name>
    <name evidence="5" type="ORF">UFOVP1535_1</name>
    <name evidence="2" type="ORF">UFOVP998_34</name>
</gene>
<dbReference type="InterPro" id="IPR009061">
    <property type="entry name" value="DNA-bd_dom_put_sf"/>
</dbReference>
<accession>A0A6J5SFS8</accession>
<evidence type="ECO:0000259" key="1">
    <source>
        <dbReference type="Pfam" id="PF12728"/>
    </source>
</evidence>
<evidence type="ECO:0000313" key="2">
    <source>
        <dbReference type="EMBL" id="CAB4177410.1"/>
    </source>
</evidence>
<evidence type="ECO:0000313" key="5">
    <source>
        <dbReference type="EMBL" id="CAB5227923.1"/>
    </source>
</evidence>
<dbReference type="InterPro" id="IPR041657">
    <property type="entry name" value="HTH_17"/>
</dbReference>
<evidence type="ECO:0000313" key="4">
    <source>
        <dbReference type="EMBL" id="CAB4213056.1"/>
    </source>
</evidence>
<reference evidence="4" key="1">
    <citation type="submission" date="2020-05" db="EMBL/GenBank/DDBJ databases">
        <authorList>
            <person name="Chiriac C."/>
            <person name="Salcher M."/>
            <person name="Ghai R."/>
            <person name="Kavagutti S V."/>
        </authorList>
    </citation>
    <scope>NUCLEOTIDE SEQUENCE</scope>
</reference>
<sequence>MKRIESRHDQLVRLVNDGIDDVEQELILAEDRGVERALSSQYLTIREAAAYLHCCRESIYNYIKSGRLTCVTSVSGRRLVPMSALVTCQASRVA</sequence>
<feature type="domain" description="Helix-turn-helix" evidence="1">
    <location>
        <begin position="42"/>
        <end position="86"/>
    </location>
</feature>
<dbReference type="EMBL" id="LR797287">
    <property type="protein sequence ID" value="CAB4199174.1"/>
    <property type="molecule type" value="Genomic_DNA"/>
</dbReference>
<name>A0A6J5SFS8_9CAUD</name>
<dbReference type="SUPFAM" id="SSF46955">
    <property type="entry name" value="Putative DNA-binding domain"/>
    <property type="match status" value="1"/>
</dbReference>